<comment type="function">
    <text evidence="1 12">Required for the export of heme to the periplasm for the biogenesis of c-type cytochromes.</text>
</comment>
<dbReference type="STRING" id="1122188.SAMN02745674_00459"/>
<dbReference type="RefSeq" id="WP_078757065.1">
    <property type="nucleotide sequence ID" value="NZ_FUXP01000001.1"/>
</dbReference>
<evidence type="ECO:0000256" key="12">
    <source>
        <dbReference type="RuleBase" id="RU363101"/>
    </source>
</evidence>
<keyword evidence="5 12" id="KW-0813">Transport</keyword>
<dbReference type="Proteomes" id="UP000190061">
    <property type="component" value="Unassembled WGS sequence"/>
</dbReference>
<keyword evidence="8 12" id="KW-0812">Transmembrane</keyword>
<evidence type="ECO:0000256" key="2">
    <source>
        <dbReference type="ARBA" id="ARBA00004377"/>
    </source>
</evidence>
<keyword evidence="9 12" id="KW-0201">Cytochrome c-type biogenesis</keyword>
<dbReference type="GO" id="GO:0015886">
    <property type="term" value="P:heme transport"/>
    <property type="evidence" value="ECO:0007669"/>
    <property type="project" value="InterPro"/>
</dbReference>
<evidence type="ECO:0000256" key="6">
    <source>
        <dbReference type="ARBA" id="ARBA00022475"/>
    </source>
</evidence>
<protein>
    <recommendedName>
        <fullName evidence="4 12">Heme exporter protein D</fullName>
    </recommendedName>
</protein>
<evidence type="ECO:0000256" key="10">
    <source>
        <dbReference type="ARBA" id="ARBA00022989"/>
    </source>
</evidence>
<sequence>MSYQNYVIAAYAVFVVVLAWDFIATRLQVRRALRNARLLAARRTARPAPRPSSEELIR</sequence>
<dbReference type="EMBL" id="FUXP01000001">
    <property type="protein sequence ID" value="SJZ67282.1"/>
    <property type="molecule type" value="Genomic_DNA"/>
</dbReference>
<keyword evidence="11 12" id="KW-0472">Membrane</keyword>
<dbReference type="GO" id="GO:0005886">
    <property type="term" value="C:plasma membrane"/>
    <property type="evidence" value="ECO:0007669"/>
    <property type="project" value="UniProtKB-SubCell"/>
</dbReference>
<name>A0A1T4MJX1_9GAMM</name>
<dbReference type="AlphaFoldDB" id="A0A1T4MJX1"/>
<feature type="transmembrane region" description="Helical" evidence="12">
    <location>
        <begin position="6"/>
        <end position="24"/>
    </location>
</feature>
<keyword evidence="14" id="KW-1185">Reference proteome</keyword>
<gene>
    <name evidence="13" type="ORF">SAMN02745674_00459</name>
</gene>
<evidence type="ECO:0000256" key="5">
    <source>
        <dbReference type="ARBA" id="ARBA00022448"/>
    </source>
</evidence>
<evidence type="ECO:0000256" key="4">
    <source>
        <dbReference type="ARBA" id="ARBA00016461"/>
    </source>
</evidence>
<comment type="similarity">
    <text evidence="3 12">Belongs to the CcmD/CycX/HelD family.</text>
</comment>
<dbReference type="InterPro" id="IPR007078">
    <property type="entry name" value="Haem_export_protD_CcmD"/>
</dbReference>
<evidence type="ECO:0000256" key="9">
    <source>
        <dbReference type="ARBA" id="ARBA00022748"/>
    </source>
</evidence>
<evidence type="ECO:0000313" key="14">
    <source>
        <dbReference type="Proteomes" id="UP000190061"/>
    </source>
</evidence>
<evidence type="ECO:0000256" key="7">
    <source>
        <dbReference type="ARBA" id="ARBA00022519"/>
    </source>
</evidence>
<dbReference type="GO" id="GO:0017004">
    <property type="term" value="P:cytochrome complex assembly"/>
    <property type="evidence" value="ECO:0007669"/>
    <property type="project" value="UniProtKB-KW"/>
</dbReference>
<organism evidence="13 14">
    <name type="scientific">Lysobacter spongiicola DSM 21749</name>
    <dbReference type="NCBI Taxonomy" id="1122188"/>
    <lineage>
        <taxon>Bacteria</taxon>
        <taxon>Pseudomonadati</taxon>
        <taxon>Pseudomonadota</taxon>
        <taxon>Gammaproteobacteria</taxon>
        <taxon>Lysobacterales</taxon>
        <taxon>Lysobacteraceae</taxon>
        <taxon>Novilysobacter</taxon>
    </lineage>
</organism>
<dbReference type="Pfam" id="PF04995">
    <property type="entry name" value="CcmD"/>
    <property type="match status" value="1"/>
</dbReference>
<keyword evidence="6 12" id="KW-1003">Cell membrane</keyword>
<evidence type="ECO:0000313" key="13">
    <source>
        <dbReference type="EMBL" id="SJZ67282.1"/>
    </source>
</evidence>
<accession>A0A1T4MJX1</accession>
<evidence type="ECO:0000256" key="1">
    <source>
        <dbReference type="ARBA" id="ARBA00002442"/>
    </source>
</evidence>
<proteinExistence type="inferred from homology"/>
<keyword evidence="10 12" id="KW-1133">Transmembrane helix</keyword>
<comment type="subcellular location">
    <subcellularLocation>
        <location evidence="2 12">Cell inner membrane</location>
        <topology evidence="2 12">Single-pass membrane protein</topology>
    </subcellularLocation>
</comment>
<evidence type="ECO:0000256" key="11">
    <source>
        <dbReference type="ARBA" id="ARBA00023136"/>
    </source>
</evidence>
<evidence type="ECO:0000256" key="8">
    <source>
        <dbReference type="ARBA" id="ARBA00022692"/>
    </source>
</evidence>
<reference evidence="13 14" key="1">
    <citation type="submission" date="2017-02" db="EMBL/GenBank/DDBJ databases">
        <authorList>
            <person name="Peterson S.W."/>
        </authorList>
    </citation>
    <scope>NUCLEOTIDE SEQUENCE [LARGE SCALE GENOMIC DNA]</scope>
    <source>
        <strain evidence="13 14">DSM 21749</strain>
    </source>
</reference>
<evidence type="ECO:0000256" key="3">
    <source>
        <dbReference type="ARBA" id="ARBA00008741"/>
    </source>
</evidence>
<keyword evidence="7 12" id="KW-0997">Cell inner membrane</keyword>